<dbReference type="EMBL" id="SZPV01000068">
    <property type="protein sequence ID" value="TKI51186.1"/>
    <property type="molecule type" value="Genomic_DNA"/>
</dbReference>
<accession>A0ABY2T4P1</accession>
<organism evidence="2 3">
    <name type="scientific">Lysinibacillus varians</name>
    <dbReference type="NCBI Taxonomy" id="1145276"/>
    <lineage>
        <taxon>Bacteria</taxon>
        <taxon>Bacillati</taxon>
        <taxon>Bacillota</taxon>
        <taxon>Bacilli</taxon>
        <taxon>Bacillales</taxon>
        <taxon>Bacillaceae</taxon>
        <taxon>Lysinibacillus</taxon>
    </lineage>
</organism>
<comment type="caution">
    <text evidence="2">The sequence shown here is derived from an EMBL/GenBank/DDBJ whole genome shotgun (WGS) entry which is preliminary data.</text>
</comment>
<proteinExistence type="predicted"/>
<gene>
    <name evidence="2" type="ORF">FC752_22380</name>
</gene>
<sequence length="218" mass="24474">MKRKKRYKTPAIFAAAAVVVTPAIVAPIATEASPKAIDIKMLVDGEEVTNHQWKNRTYRLVHEPSGAFYTRVLATDEMTVGVTGTYIIYDLTDLPDDERQRADAHKKLQPVGKFDVLKEGTVTPIELNYHTVKIYGDSEKTNLLATFLVLSENNVEEKLKALSKNNKFVEWVVNRYGETFEITKLLAALEASNIGENEEVFFIKDEPATPIAREVTTT</sequence>
<dbReference type="RefSeq" id="WP_137037011.1">
    <property type="nucleotide sequence ID" value="NZ_SZPV01000068.1"/>
</dbReference>
<feature type="non-terminal residue" evidence="2">
    <location>
        <position position="218"/>
    </location>
</feature>
<evidence type="ECO:0000313" key="3">
    <source>
        <dbReference type="Proteomes" id="UP000308539"/>
    </source>
</evidence>
<evidence type="ECO:0000256" key="1">
    <source>
        <dbReference type="SAM" id="SignalP"/>
    </source>
</evidence>
<reference evidence="2 3" key="1">
    <citation type="submission" date="2019-04" db="EMBL/GenBank/DDBJ databases">
        <title>Lysinibacillus genome sequencing.</title>
        <authorList>
            <person name="Dunlap C."/>
        </authorList>
    </citation>
    <scope>NUCLEOTIDE SEQUENCE [LARGE SCALE GENOMIC DNA]</scope>
    <source>
        <strain evidence="2 3">NBRC 109424</strain>
    </source>
</reference>
<protein>
    <submittedName>
        <fullName evidence="2">Uncharacterized protein</fullName>
    </submittedName>
</protein>
<feature type="signal peptide" evidence="1">
    <location>
        <begin position="1"/>
        <end position="25"/>
    </location>
</feature>
<keyword evidence="3" id="KW-1185">Reference proteome</keyword>
<dbReference type="Proteomes" id="UP000308539">
    <property type="component" value="Unassembled WGS sequence"/>
</dbReference>
<name>A0ABY2T4P1_9BACI</name>
<keyword evidence="1" id="KW-0732">Signal</keyword>
<evidence type="ECO:0000313" key="2">
    <source>
        <dbReference type="EMBL" id="TKI51186.1"/>
    </source>
</evidence>
<feature type="chain" id="PRO_5046131827" evidence="1">
    <location>
        <begin position="26"/>
        <end position="218"/>
    </location>
</feature>